<gene>
    <name evidence="2" type="ORF">FCM35_KLT03098</name>
</gene>
<feature type="region of interest" description="Disordered" evidence="1">
    <location>
        <begin position="37"/>
        <end position="67"/>
    </location>
</feature>
<feature type="compositionally biased region" description="Polar residues" evidence="1">
    <location>
        <begin position="50"/>
        <end position="67"/>
    </location>
</feature>
<reference evidence="2" key="1">
    <citation type="submission" date="2020-01" db="EMBL/GenBank/DDBJ databases">
        <title>Genome sequence of Kobresia littledalei, the first chromosome-level genome in the family Cyperaceae.</title>
        <authorList>
            <person name="Qu G."/>
        </authorList>
    </citation>
    <scope>NUCLEOTIDE SEQUENCE</scope>
    <source>
        <strain evidence="2">C.B.Clarke</strain>
        <tissue evidence="2">Leaf</tissue>
    </source>
</reference>
<evidence type="ECO:0000256" key="1">
    <source>
        <dbReference type="SAM" id="MobiDB-lite"/>
    </source>
</evidence>
<proteinExistence type="predicted"/>
<evidence type="ECO:0000313" key="2">
    <source>
        <dbReference type="EMBL" id="KAF3331692.1"/>
    </source>
</evidence>
<accession>A0A833VB12</accession>
<evidence type="ECO:0000313" key="3">
    <source>
        <dbReference type="Proteomes" id="UP000623129"/>
    </source>
</evidence>
<organism evidence="2 3">
    <name type="scientific">Carex littledalei</name>
    <dbReference type="NCBI Taxonomy" id="544730"/>
    <lineage>
        <taxon>Eukaryota</taxon>
        <taxon>Viridiplantae</taxon>
        <taxon>Streptophyta</taxon>
        <taxon>Embryophyta</taxon>
        <taxon>Tracheophyta</taxon>
        <taxon>Spermatophyta</taxon>
        <taxon>Magnoliopsida</taxon>
        <taxon>Liliopsida</taxon>
        <taxon>Poales</taxon>
        <taxon>Cyperaceae</taxon>
        <taxon>Cyperoideae</taxon>
        <taxon>Cariceae</taxon>
        <taxon>Carex</taxon>
        <taxon>Carex subgen. Euthyceras</taxon>
    </lineage>
</organism>
<dbReference type="EMBL" id="SWLB01000012">
    <property type="protein sequence ID" value="KAF3331692.1"/>
    <property type="molecule type" value="Genomic_DNA"/>
</dbReference>
<comment type="caution">
    <text evidence="2">The sequence shown here is derived from an EMBL/GenBank/DDBJ whole genome shotgun (WGS) entry which is preliminary data.</text>
</comment>
<keyword evidence="3" id="KW-1185">Reference proteome</keyword>
<feature type="region of interest" description="Disordered" evidence="1">
    <location>
        <begin position="1"/>
        <end position="21"/>
    </location>
</feature>
<protein>
    <submittedName>
        <fullName evidence="2">Uncharacterized protein</fullName>
    </submittedName>
</protein>
<sequence length="67" mass="7367">MGYYGVSESEYEKTKRPLPRRGQVKAKIFSILIQSITPKSSKNGEKSRENSGTITPVTPQSGYSSEG</sequence>
<dbReference type="OrthoDB" id="743446at2759"/>
<name>A0A833VB12_9POAL</name>
<dbReference type="Proteomes" id="UP000623129">
    <property type="component" value="Unassembled WGS sequence"/>
</dbReference>
<dbReference type="AlphaFoldDB" id="A0A833VB12"/>